<sequence>MTRMVLGAGTGLAVAGCSREASALMDDYATVSQAANEPVAGLTLDNSQLMGIREAGLQRRVSGFLSREWSDHFVTLDNGAILVDINARALHYWSEDERTYKIYPVSVPLSEDLTRTGKTSVVQKREGPDWRPTPNMLKRNPSLPAYVGPGPENPLGTHALYLGWQYYRIHGTNDTRKIGRKSSNGCIGLYNEHIAELFGMAQVGTQVLII</sequence>
<keyword evidence="7 9" id="KW-0573">Peptidoglycan synthesis</keyword>
<proteinExistence type="inferred from homology"/>
<dbReference type="InterPro" id="IPR005490">
    <property type="entry name" value="LD_TPept_cat_dom"/>
</dbReference>
<dbReference type="GO" id="GO:0005576">
    <property type="term" value="C:extracellular region"/>
    <property type="evidence" value="ECO:0007669"/>
    <property type="project" value="TreeGrafter"/>
</dbReference>
<dbReference type="GO" id="GO:0071555">
    <property type="term" value="P:cell wall organization"/>
    <property type="evidence" value="ECO:0007669"/>
    <property type="project" value="UniProtKB-UniRule"/>
</dbReference>
<gene>
    <name evidence="11" type="ORF">HMH01_03030</name>
</gene>
<evidence type="ECO:0000256" key="2">
    <source>
        <dbReference type="ARBA" id="ARBA00005992"/>
    </source>
</evidence>
<keyword evidence="12" id="KW-1185">Reference proteome</keyword>
<evidence type="ECO:0000259" key="10">
    <source>
        <dbReference type="PROSITE" id="PS52029"/>
    </source>
</evidence>
<feature type="active site" description="Nucleophile" evidence="9">
    <location>
        <position position="186"/>
    </location>
</feature>
<evidence type="ECO:0000256" key="7">
    <source>
        <dbReference type="ARBA" id="ARBA00022984"/>
    </source>
</evidence>
<dbReference type="GO" id="GO:0018104">
    <property type="term" value="P:peptidoglycan-protein cross-linking"/>
    <property type="evidence" value="ECO:0007669"/>
    <property type="project" value="TreeGrafter"/>
</dbReference>
<evidence type="ECO:0000256" key="9">
    <source>
        <dbReference type="PROSITE-ProRule" id="PRU01373"/>
    </source>
</evidence>
<evidence type="ECO:0000313" key="12">
    <source>
        <dbReference type="Proteomes" id="UP000572377"/>
    </source>
</evidence>
<dbReference type="AlphaFoldDB" id="A0A849KQQ6"/>
<evidence type="ECO:0000313" key="11">
    <source>
        <dbReference type="EMBL" id="NNU79403.1"/>
    </source>
</evidence>
<dbReference type="GO" id="GO:0016757">
    <property type="term" value="F:glycosyltransferase activity"/>
    <property type="evidence" value="ECO:0007669"/>
    <property type="project" value="UniProtKB-KW"/>
</dbReference>
<name>A0A849KQQ6_9RHOB</name>
<feature type="domain" description="L,D-TPase catalytic" evidence="10">
    <location>
        <begin position="79"/>
        <end position="210"/>
    </location>
</feature>
<dbReference type="Gene3D" id="2.40.440.10">
    <property type="entry name" value="L,D-transpeptidase catalytic domain-like"/>
    <property type="match status" value="1"/>
</dbReference>
<dbReference type="GO" id="GO:0008360">
    <property type="term" value="P:regulation of cell shape"/>
    <property type="evidence" value="ECO:0007669"/>
    <property type="project" value="UniProtKB-UniRule"/>
</dbReference>
<evidence type="ECO:0000256" key="1">
    <source>
        <dbReference type="ARBA" id="ARBA00004752"/>
    </source>
</evidence>
<reference evidence="11 12" key="1">
    <citation type="submission" date="2020-05" db="EMBL/GenBank/DDBJ databases">
        <title>Gimesia benthica sp. nov., a novel planctomycete isolated from a deep-sea water sample of the Northwest Indian Ocean.</title>
        <authorList>
            <person name="Wang J."/>
            <person name="Ruan C."/>
            <person name="Song L."/>
            <person name="Zhu Y."/>
            <person name="Li A."/>
            <person name="Zheng X."/>
            <person name="Wang L."/>
            <person name="Lu Z."/>
            <person name="Huang Y."/>
            <person name="Du W."/>
            <person name="Zhou Y."/>
            <person name="Huang L."/>
            <person name="Dai X."/>
        </authorList>
    </citation>
    <scope>NUCLEOTIDE SEQUENCE [LARGE SCALE GENOMIC DNA]</scope>
    <source>
        <strain evidence="11 12">YYQ-30</strain>
    </source>
</reference>
<protein>
    <submittedName>
        <fullName evidence="11">L,D-transpeptidase</fullName>
    </submittedName>
</protein>
<dbReference type="UniPathway" id="UPA00219"/>
<dbReference type="EMBL" id="JABFBC010000001">
    <property type="protein sequence ID" value="NNU79403.1"/>
    <property type="molecule type" value="Genomic_DNA"/>
</dbReference>
<evidence type="ECO:0000256" key="3">
    <source>
        <dbReference type="ARBA" id="ARBA00022676"/>
    </source>
</evidence>
<dbReference type="SUPFAM" id="SSF141523">
    <property type="entry name" value="L,D-transpeptidase catalytic domain-like"/>
    <property type="match status" value="1"/>
</dbReference>
<feature type="active site" description="Proton donor/acceptor" evidence="9">
    <location>
        <position position="170"/>
    </location>
</feature>
<keyword evidence="3" id="KW-0328">Glycosyltransferase</keyword>
<dbReference type="PROSITE" id="PS52029">
    <property type="entry name" value="LD_TPASE"/>
    <property type="match status" value="1"/>
</dbReference>
<comment type="similarity">
    <text evidence="2">Belongs to the YkuD family.</text>
</comment>
<comment type="pathway">
    <text evidence="1 9">Cell wall biogenesis; peptidoglycan biosynthesis.</text>
</comment>
<evidence type="ECO:0000256" key="8">
    <source>
        <dbReference type="ARBA" id="ARBA00023316"/>
    </source>
</evidence>
<accession>A0A849KQQ6</accession>
<dbReference type="InterPro" id="IPR038063">
    <property type="entry name" value="Transpep_catalytic_dom"/>
</dbReference>
<dbReference type="RefSeq" id="WP_246237264.1">
    <property type="nucleotide sequence ID" value="NZ_JABFBC010000001.1"/>
</dbReference>
<keyword evidence="8 9" id="KW-0961">Cell wall biogenesis/degradation</keyword>
<dbReference type="Proteomes" id="UP000572377">
    <property type="component" value="Unassembled WGS sequence"/>
</dbReference>
<dbReference type="InterPro" id="IPR050979">
    <property type="entry name" value="LD-transpeptidase"/>
</dbReference>
<dbReference type="Pfam" id="PF03734">
    <property type="entry name" value="YkuD"/>
    <property type="match status" value="1"/>
</dbReference>
<keyword evidence="6 9" id="KW-0133">Cell shape</keyword>
<comment type="caution">
    <text evidence="11">The sequence shown here is derived from an EMBL/GenBank/DDBJ whole genome shotgun (WGS) entry which is preliminary data.</text>
</comment>
<organism evidence="11 12">
    <name type="scientific">Halovulum dunhuangense</name>
    <dbReference type="NCBI Taxonomy" id="1505036"/>
    <lineage>
        <taxon>Bacteria</taxon>
        <taxon>Pseudomonadati</taxon>
        <taxon>Pseudomonadota</taxon>
        <taxon>Alphaproteobacteria</taxon>
        <taxon>Rhodobacterales</taxon>
        <taxon>Paracoccaceae</taxon>
        <taxon>Halovulum</taxon>
    </lineage>
</organism>
<evidence type="ECO:0000256" key="6">
    <source>
        <dbReference type="ARBA" id="ARBA00022960"/>
    </source>
</evidence>
<dbReference type="PROSITE" id="PS51257">
    <property type="entry name" value="PROKAR_LIPOPROTEIN"/>
    <property type="match status" value="1"/>
</dbReference>
<dbReference type="GO" id="GO:0071972">
    <property type="term" value="F:peptidoglycan L,D-transpeptidase activity"/>
    <property type="evidence" value="ECO:0007669"/>
    <property type="project" value="TreeGrafter"/>
</dbReference>
<dbReference type="PANTHER" id="PTHR30582">
    <property type="entry name" value="L,D-TRANSPEPTIDASE"/>
    <property type="match status" value="1"/>
</dbReference>
<evidence type="ECO:0000256" key="5">
    <source>
        <dbReference type="ARBA" id="ARBA00022801"/>
    </source>
</evidence>
<evidence type="ECO:0000256" key="4">
    <source>
        <dbReference type="ARBA" id="ARBA00022679"/>
    </source>
</evidence>
<keyword evidence="5" id="KW-0378">Hydrolase</keyword>
<keyword evidence="4" id="KW-0808">Transferase</keyword>
<dbReference type="CDD" id="cd16913">
    <property type="entry name" value="YkuD_like"/>
    <property type="match status" value="1"/>
</dbReference>
<dbReference type="PANTHER" id="PTHR30582:SF24">
    <property type="entry name" value="L,D-TRANSPEPTIDASE ERFK_SRFK-RELATED"/>
    <property type="match status" value="1"/>
</dbReference>